<reference evidence="9" key="1">
    <citation type="journal article" date="2022" name="Cell">
        <title>Design, construction, and in vivo augmentation of a complex gut microbiome.</title>
        <authorList>
            <person name="Cheng A.G."/>
            <person name="Ho P.Y."/>
            <person name="Aranda-Diaz A."/>
            <person name="Jain S."/>
            <person name="Yu F.B."/>
            <person name="Meng X."/>
            <person name="Wang M."/>
            <person name="Iakiviak M."/>
            <person name="Nagashima K."/>
            <person name="Zhao A."/>
            <person name="Murugkar P."/>
            <person name="Patil A."/>
            <person name="Atabakhsh K."/>
            <person name="Weakley A."/>
            <person name="Yan J."/>
            <person name="Brumbaugh A.R."/>
            <person name="Higginbottom S."/>
            <person name="Dimas A."/>
            <person name="Shiver A.L."/>
            <person name="Deutschbauer A."/>
            <person name="Neff N."/>
            <person name="Sonnenburg J.L."/>
            <person name="Huang K.C."/>
            <person name="Fischbach M.A."/>
        </authorList>
    </citation>
    <scope>NUCLEOTIDE SEQUENCE</scope>
    <source>
        <strain evidence="9">AP11</strain>
    </source>
</reference>
<dbReference type="RefSeq" id="WP_019246440.1">
    <property type="nucleotide sequence ID" value="NZ_CAPH01000017.1"/>
</dbReference>
<feature type="domain" description="Peptidase M48" evidence="8">
    <location>
        <begin position="72"/>
        <end position="250"/>
    </location>
</feature>
<accession>A0ABY5V3R7</accession>
<sequence>MLLKILLIALIVYVIVVTRARVRLPHPGLQATVDVLQAATLRDEHVVATARRFVEYADAQQPALPAGDPYAERLERLTSRYAAVNGVPLNFRVYRTPQVNAFATADGSIRIYSGLMDRMSDDELMAIVGHEMGHIRNSDSLGAMRKACLTSAIRNTLGAAGGVIGALSSSQWGALAERLTSAGFSRKQEYAADDFAFGFLLRNGYDPYAMATALDKLARLASAEQGAGKELLQLFSTHPDSAERARRMREKADAARSGTAG</sequence>
<organism evidence="9 10">
    <name type="scientific">Alistipes ihumii AP11</name>
    <dbReference type="NCBI Taxonomy" id="1211813"/>
    <lineage>
        <taxon>Bacteria</taxon>
        <taxon>Pseudomonadati</taxon>
        <taxon>Bacteroidota</taxon>
        <taxon>Bacteroidia</taxon>
        <taxon>Bacteroidales</taxon>
        <taxon>Rikenellaceae</taxon>
        <taxon>Alistipes</taxon>
    </lineage>
</organism>
<dbReference type="Pfam" id="PF01435">
    <property type="entry name" value="Peptidase_M48"/>
    <property type="match status" value="1"/>
</dbReference>
<dbReference type="GeneID" id="82891013"/>
<feature type="compositionally biased region" description="Basic and acidic residues" evidence="7">
    <location>
        <begin position="240"/>
        <end position="254"/>
    </location>
</feature>
<dbReference type="InterPro" id="IPR051156">
    <property type="entry name" value="Mito/Outer_Membr_Metalloprot"/>
</dbReference>
<dbReference type="Proteomes" id="UP001059295">
    <property type="component" value="Chromosome"/>
</dbReference>
<keyword evidence="1 6" id="KW-0645">Protease</keyword>
<evidence type="ECO:0000256" key="6">
    <source>
        <dbReference type="RuleBase" id="RU003983"/>
    </source>
</evidence>
<evidence type="ECO:0000256" key="3">
    <source>
        <dbReference type="ARBA" id="ARBA00022801"/>
    </source>
</evidence>
<comment type="similarity">
    <text evidence="6">Belongs to the peptidase M48 family.</text>
</comment>
<keyword evidence="3 6" id="KW-0378">Hydrolase</keyword>
<feature type="region of interest" description="Disordered" evidence="7">
    <location>
        <begin position="239"/>
        <end position="261"/>
    </location>
</feature>
<dbReference type="PANTHER" id="PTHR22726">
    <property type="entry name" value="METALLOENDOPEPTIDASE OMA1"/>
    <property type="match status" value="1"/>
</dbReference>
<evidence type="ECO:0000259" key="8">
    <source>
        <dbReference type="Pfam" id="PF01435"/>
    </source>
</evidence>
<keyword evidence="5 6" id="KW-0482">Metalloprotease</keyword>
<dbReference type="EMBL" id="CP102294">
    <property type="protein sequence ID" value="UWN58081.1"/>
    <property type="molecule type" value="Genomic_DNA"/>
</dbReference>
<comment type="cofactor">
    <cofactor evidence="6">
        <name>Zn(2+)</name>
        <dbReference type="ChEBI" id="CHEBI:29105"/>
    </cofactor>
    <text evidence="6">Binds 1 zinc ion per subunit.</text>
</comment>
<evidence type="ECO:0000256" key="7">
    <source>
        <dbReference type="SAM" id="MobiDB-lite"/>
    </source>
</evidence>
<dbReference type="CDD" id="cd07334">
    <property type="entry name" value="M48C_loiP_like"/>
    <property type="match status" value="1"/>
</dbReference>
<dbReference type="PANTHER" id="PTHR22726:SF8">
    <property type="entry name" value="METALLOPROTEASE YCAL"/>
    <property type="match status" value="1"/>
</dbReference>
<keyword evidence="2" id="KW-0479">Metal-binding</keyword>
<name>A0ABY5V3R7_9BACT</name>
<dbReference type="Gene3D" id="3.30.2010.10">
    <property type="entry name" value="Metalloproteases ('zincins'), catalytic domain"/>
    <property type="match status" value="1"/>
</dbReference>
<evidence type="ECO:0000313" key="10">
    <source>
        <dbReference type="Proteomes" id="UP001059295"/>
    </source>
</evidence>
<proteinExistence type="inferred from homology"/>
<evidence type="ECO:0000256" key="4">
    <source>
        <dbReference type="ARBA" id="ARBA00022833"/>
    </source>
</evidence>
<gene>
    <name evidence="9" type="ORF">NQ491_04725</name>
</gene>
<evidence type="ECO:0000256" key="2">
    <source>
        <dbReference type="ARBA" id="ARBA00022723"/>
    </source>
</evidence>
<evidence type="ECO:0000256" key="1">
    <source>
        <dbReference type="ARBA" id="ARBA00022670"/>
    </source>
</evidence>
<keyword evidence="4 6" id="KW-0862">Zinc</keyword>
<protein>
    <submittedName>
        <fullName evidence="9">M48 family metallopeptidase</fullName>
    </submittedName>
</protein>
<keyword evidence="10" id="KW-1185">Reference proteome</keyword>
<evidence type="ECO:0000256" key="5">
    <source>
        <dbReference type="ARBA" id="ARBA00023049"/>
    </source>
</evidence>
<dbReference type="InterPro" id="IPR001915">
    <property type="entry name" value="Peptidase_M48"/>
</dbReference>
<evidence type="ECO:0000313" key="9">
    <source>
        <dbReference type="EMBL" id="UWN58081.1"/>
    </source>
</evidence>